<evidence type="ECO:0000313" key="1">
    <source>
        <dbReference type="EMBL" id="CAI6337483.1"/>
    </source>
</evidence>
<keyword evidence="2" id="KW-1185">Reference proteome</keyword>
<dbReference type="Proteomes" id="UP001152607">
    <property type="component" value="Unassembled WGS sequence"/>
</dbReference>
<dbReference type="AlphaFoldDB" id="A0A9W4UNI4"/>
<reference evidence="1" key="1">
    <citation type="submission" date="2023-01" db="EMBL/GenBank/DDBJ databases">
        <authorList>
            <person name="Van Ghelder C."/>
            <person name="Rancurel C."/>
        </authorList>
    </citation>
    <scope>NUCLEOTIDE SEQUENCE</scope>
    <source>
        <strain evidence="1">CNCM I-4278</strain>
    </source>
</reference>
<evidence type="ECO:0000313" key="2">
    <source>
        <dbReference type="Proteomes" id="UP001152607"/>
    </source>
</evidence>
<proteinExistence type="predicted"/>
<comment type="caution">
    <text evidence="1">The sequence shown here is derived from an EMBL/GenBank/DDBJ whole genome shotgun (WGS) entry which is preliminary data.</text>
</comment>
<accession>A0A9W4UNI4</accession>
<sequence length="75" mass="8463">MRIPTPQKLHVALHHPYNPTFIVQILKLSNTLLTPKNKISPSCSPNPKIQVRRMGYLEIRLHLSPSSPLTSLSVL</sequence>
<name>A0A9W4UNI4_9PLEO</name>
<gene>
    <name evidence="1" type="ORF">PDIGIT_LOCUS10595</name>
</gene>
<protein>
    <submittedName>
        <fullName evidence="1">Uncharacterized protein</fullName>
    </submittedName>
</protein>
<organism evidence="1 2">
    <name type="scientific">Periconia digitata</name>
    <dbReference type="NCBI Taxonomy" id="1303443"/>
    <lineage>
        <taxon>Eukaryota</taxon>
        <taxon>Fungi</taxon>
        <taxon>Dikarya</taxon>
        <taxon>Ascomycota</taxon>
        <taxon>Pezizomycotina</taxon>
        <taxon>Dothideomycetes</taxon>
        <taxon>Pleosporomycetidae</taxon>
        <taxon>Pleosporales</taxon>
        <taxon>Massarineae</taxon>
        <taxon>Periconiaceae</taxon>
        <taxon>Periconia</taxon>
    </lineage>
</organism>
<dbReference type="EMBL" id="CAOQHR010000007">
    <property type="protein sequence ID" value="CAI6337483.1"/>
    <property type="molecule type" value="Genomic_DNA"/>
</dbReference>